<evidence type="ECO:0000313" key="6">
    <source>
        <dbReference type="EMBL" id="BCK85729.1"/>
    </source>
</evidence>
<gene>
    <name evidence="6" type="ORF">MM59RIKEN_30480</name>
</gene>
<comment type="similarity">
    <text evidence="1">Belongs to the LysR transcriptional regulatory family.</text>
</comment>
<dbReference type="InterPro" id="IPR000847">
    <property type="entry name" value="LysR_HTH_N"/>
</dbReference>
<dbReference type="RefSeq" id="WP_213543756.1">
    <property type="nucleotide sequence ID" value="NZ_AP023421.1"/>
</dbReference>
<dbReference type="PROSITE" id="PS50931">
    <property type="entry name" value="HTH_LYSR"/>
    <property type="match status" value="1"/>
</dbReference>
<evidence type="ECO:0000259" key="5">
    <source>
        <dbReference type="PROSITE" id="PS50931"/>
    </source>
</evidence>
<protein>
    <submittedName>
        <fullName evidence="6">LysR family transcriptional regulator</fullName>
    </submittedName>
</protein>
<dbReference type="GO" id="GO:0003700">
    <property type="term" value="F:DNA-binding transcription factor activity"/>
    <property type="evidence" value="ECO:0007669"/>
    <property type="project" value="InterPro"/>
</dbReference>
<dbReference type="SUPFAM" id="SSF46785">
    <property type="entry name" value="Winged helix' DNA-binding domain"/>
    <property type="match status" value="1"/>
</dbReference>
<dbReference type="GO" id="GO:0032993">
    <property type="term" value="C:protein-DNA complex"/>
    <property type="evidence" value="ECO:0007669"/>
    <property type="project" value="TreeGrafter"/>
</dbReference>
<sequence>MGLEKLEYLLTVEETGSISKAAEILYMSQPSLSKSIASVESSIGCKIFQRTSTGLKPTVEGKRYLLYARQAIELQREMLADLKRCCGDGLPRKRFMLGLTPMRSTATLSKTLFNFSNSGIQVELRSTIASDDELIKKLLSGEVDVAVVTLTPDARLDPALTRHHLCSERLLLAVSAQNPVLRKARFDLKDDFPYLSPQDLRSQHFILSTEGTRLYEMANSFFQAEGLYPQRTMIYEDNIDIARALVAKGLGICFINERLAKADPREDTCYCRTEGTLPIRHVYALWRKSDAQRPDMSILFKLFCEEWREVQWHMDESYS</sequence>
<keyword evidence="6" id="KW-0614">Plasmid</keyword>
<geneLocation type="plasmid" evidence="6 7">
    <name>pMM59_01</name>
</geneLocation>
<feature type="domain" description="HTH lysR-type" evidence="5">
    <location>
        <begin position="1"/>
        <end position="58"/>
    </location>
</feature>
<keyword evidence="4" id="KW-0804">Transcription</keyword>
<dbReference type="PANTHER" id="PTHR30346:SF28">
    <property type="entry name" value="HTH-TYPE TRANSCRIPTIONAL REGULATOR CYNR"/>
    <property type="match status" value="1"/>
</dbReference>
<dbReference type="Pfam" id="PF03466">
    <property type="entry name" value="LysR_substrate"/>
    <property type="match status" value="1"/>
</dbReference>
<dbReference type="CDD" id="cd05466">
    <property type="entry name" value="PBP2_LTTR_substrate"/>
    <property type="match status" value="1"/>
</dbReference>
<dbReference type="PANTHER" id="PTHR30346">
    <property type="entry name" value="TRANSCRIPTIONAL DUAL REGULATOR HCAR-RELATED"/>
    <property type="match status" value="1"/>
</dbReference>
<dbReference type="InterPro" id="IPR036388">
    <property type="entry name" value="WH-like_DNA-bd_sf"/>
</dbReference>
<dbReference type="Gene3D" id="1.10.10.10">
    <property type="entry name" value="Winged helix-like DNA-binding domain superfamily/Winged helix DNA-binding domain"/>
    <property type="match status" value="1"/>
</dbReference>
<dbReference type="Proteomes" id="UP000679848">
    <property type="component" value="Plasmid pMM59_01"/>
</dbReference>
<keyword evidence="3" id="KW-0238">DNA-binding</keyword>
<dbReference type="AlphaFoldDB" id="A0A810QBW3"/>
<dbReference type="KEGG" id="pfaa:MM59RIKEN_30480"/>
<dbReference type="Gene3D" id="3.40.190.10">
    <property type="entry name" value="Periplasmic binding protein-like II"/>
    <property type="match status" value="2"/>
</dbReference>
<reference evidence="6" key="1">
    <citation type="submission" date="2020-09" db="EMBL/GenBank/DDBJ databases">
        <title>New species isolated from human feces.</title>
        <authorList>
            <person name="Kitahara M."/>
            <person name="Shigeno Y."/>
            <person name="Shime M."/>
            <person name="Matsumoto Y."/>
            <person name="Nakamura S."/>
            <person name="Motooka D."/>
            <person name="Fukuoka S."/>
            <person name="Nishikawa H."/>
            <person name="Benno Y."/>
        </authorList>
    </citation>
    <scope>NUCLEOTIDE SEQUENCE</scope>
    <source>
        <strain evidence="6">MM59</strain>
        <plasmid evidence="6">pMM59_01</plasmid>
    </source>
</reference>
<evidence type="ECO:0000256" key="2">
    <source>
        <dbReference type="ARBA" id="ARBA00023015"/>
    </source>
</evidence>
<dbReference type="PRINTS" id="PR00039">
    <property type="entry name" value="HTHLYSR"/>
</dbReference>
<accession>A0A810QBW3</accession>
<proteinExistence type="inferred from homology"/>
<organism evidence="6 7">
    <name type="scientific">Pusillibacter faecalis</name>
    <dbReference type="NCBI Taxonomy" id="2714358"/>
    <lineage>
        <taxon>Bacteria</taxon>
        <taxon>Bacillati</taxon>
        <taxon>Bacillota</taxon>
        <taxon>Clostridia</taxon>
        <taxon>Eubacteriales</taxon>
        <taxon>Oscillospiraceae</taxon>
        <taxon>Pusillibacter</taxon>
    </lineage>
</organism>
<dbReference type="SUPFAM" id="SSF53850">
    <property type="entry name" value="Periplasmic binding protein-like II"/>
    <property type="match status" value="1"/>
</dbReference>
<dbReference type="InterPro" id="IPR036390">
    <property type="entry name" value="WH_DNA-bd_sf"/>
</dbReference>
<evidence type="ECO:0000256" key="1">
    <source>
        <dbReference type="ARBA" id="ARBA00009437"/>
    </source>
</evidence>
<evidence type="ECO:0000313" key="7">
    <source>
        <dbReference type="Proteomes" id="UP000679848"/>
    </source>
</evidence>
<evidence type="ECO:0000256" key="3">
    <source>
        <dbReference type="ARBA" id="ARBA00023125"/>
    </source>
</evidence>
<dbReference type="InterPro" id="IPR005119">
    <property type="entry name" value="LysR_subst-bd"/>
</dbReference>
<keyword evidence="2" id="KW-0805">Transcription regulation</keyword>
<dbReference type="EMBL" id="AP023421">
    <property type="protein sequence ID" value="BCK85729.1"/>
    <property type="molecule type" value="Genomic_DNA"/>
</dbReference>
<evidence type="ECO:0000256" key="4">
    <source>
        <dbReference type="ARBA" id="ARBA00023163"/>
    </source>
</evidence>
<keyword evidence="7" id="KW-1185">Reference proteome</keyword>
<dbReference type="Pfam" id="PF00126">
    <property type="entry name" value="HTH_1"/>
    <property type="match status" value="1"/>
</dbReference>
<dbReference type="GO" id="GO:0003677">
    <property type="term" value="F:DNA binding"/>
    <property type="evidence" value="ECO:0007669"/>
    <property type="project" value="UniProtKB-KW"/>
</dbReference>
<name>A0A810QBW3_9FIRM</name>